<keyword evidence="9" id="KW-1185">Reference proteome</keyword>
<dbReference type="GO" id="GO:0016020">
    <property type="term" value="C:membrane"/>
    <property type="evidence" value="ECO:0007669"/>
    <property type="project" value="UniProtKB-SubCell"/>
</dbReference>
<feature type="transmembrane region" description="Helical" evidence="6">
    <location>
        <begin position="268"/>
        <end position="285"/>
    </location>
</feature>
<dbReference type="PANTHER" id="PTHR32322">
    <property type="entry name" value="INNER MEMBRANE TRANSPORTER"/>
    <property type="match status" value="1"/>
</dbReference>
<feature type="transmembrane region" description="Helical" evidence="6">
    <location>
        <begin position="88"/>
        <end position="108"/>
    </location>
</feature>
<name>A0A1H4V1M2_PSEJE</name>
<evidence type="ECO:0000256" key="6">
    <source>
        <dbReference type="SAM" id="Phobius"/>
    </source>
</evidence>
<dbReference type="AlphaFoldDB" id="A0A1H4V1M2"/>
<evidence type="ECO:0000313" key="9">
    <source>
        <dbReference type="Proteomes" id="UP000198542"/>
    </source>
</evidence>
<keyword evidence="4 6" id="KW-1133">Transmembrane helix</keyword>
<feature type="transmembrane region" description="Helical" evidence="6">
    <location>
        <begin position="297"/>
        <end position="319"/>
    </location>
</feature>
<dbReference type="InterPro" id="IPR050638">
    <property type="entry name" value="AA-Vitamin_Transporters"/>
</dbReference>
<comment type="similarity">
    <text evidence="2">Belongs to the EamA transporter family.</text>
</comment>
<protein>
    <submittedName>
        <fullName evidence="8">EamA domain-containing membrane protein RarD</fullName>
    </submittedName>
</protein>
<gene>
    <name evidence="8" type="ORF">SAMN04490187_5571</name>
</gene>
<accession>A0A1H4V1M2</accession>
<feature type="transmembrane region" description="Helical" evidence="6">
    <location>
        <begin position="331"/>
        <end position="353"/>
    </location>
</feature>
<comment type="subcellular location">
    <subcellularLocation>
        <location evidence="1">Membrane</location>
        <topology evidence="1">Multi-pass membrane protein</topology>
    </subcellularLocation>
</comment>
<dbReference type="Gene3D" id="1.10.3730.20">
    <property type="match status" value="1"/>
</dbReference>
<sequence length="366" mass="39528">MGAPRSKKSPEDYDPHSFIRGQTETVPVYATAAGLECRLLSVGVGVHMHISSGRWGYGLFLALLTALLWGILPIKLKQVLLVMDPVTVTWFRLMVSGGCLFIYLAATRRLPSRKVLGPRGGWLVLMAVLGLVGNYVLYLMGLNLLSPGTAQLVVQMGPIMLLIASLFVFKERFSLGQGIGLLVLLIGFALFFNQRLSELLTSLTDYTAGVLLVLLASTVWTFYALGQKQLLTVWNSLQVMMVIYLFCAALLTPWVHPLEALQLSPLQGWLLLACCLNTLIAYGAFAEALAHWEASRVSATLAITPLVTFAAVAMAAWLWPDYVHAETINGLGYGGAVLVVLGSALVALGPSLIAGLKARKVRMAAG</sequence>
<feature type="transmembrane region" description="Helical" evidence="6">
    <location>
        <begin position="152"/>
        <end position="169"/>
    </location>
</feature>
<feature type="transmembrane region" description="Helical" evidence="6">
    <location>
        <begin position="57"/>
        <end position="76"/>
    </location>
</feature>
<dbReference type="PANTHER" id="PTHR32322:SF2">
    <property type="entry name" value="EAMA DOMAIN-CONTAINING PROTEIN"/>
    <property type="match status" value="1"/>
</dbReference>
<evidence type="ECO:0000256" key="1">
    <source>
        <dbReference type="ARBA" id="ARBA00004141"/>
    </source>
</evidence>
<evidence type="ECO:0000256" key="2">
    <source>
        <dbReference type="ARBA" id="ARBA00007362"/>
    </source>
</evidence>
<organism evidence="8 9">
    <name type="scientific">Pseudomonas jessenii</name>
    <dbReference type="NCBI Taxonomy" id="77298"/>
    <lineage>
        <taxon>Bacteria</taxon>
        <taxon>Pseudomonadati</taxon>
        <taxon>Pseudomonadota</taxon>
        <taxon>Gammaproteobacteria</taxon>
        <taxon>Pseudomonadales</taxon>
        <taxon>Pseudomonadaceae</taxon>
        <taxon>Pseudomonas</taxon>
    </lineage>
</organism>
<dbReference type="SUPFAM" id="SSF103481">
    <property type="entry name" value="Multidrug resistance efflux transporter EmrE"/>
    <property type="match status" value="1"/>
</dbReference>
<keyword evidence="5 6" id="KW-0472">Membrane</keyword>
<dbReference type="EMBL" id="FNTC01000002">
    <property type="protein sequence ID" value="SEC75002.1"/>
    <property type="molecule type" value="Genomic_DNA"/>
</dbReference>
<evidence type="ECO:0000256" key="5">
    <source>
        <dbReference type="ARBA" id="ARBA00023136"/>
    </source>
</evidence>
<dbReference type="InterPro" id="IPR000620">
    <property type="entry name" value="EamA_dom"/>
</dbReference>
<evidence type="ECO:0000313" key="8">
    <source>
        <dbReference type="EMBL" id="SEC75002.1"/>
    </source>
</evidence>
<keyword evidence="3 6" id="KW-0812">Transmembrane</keyword>
<dbReference type="Pfam" id="PF00892">
    <property type="entry name" value="EamA"/>
    <property type="match status" value="2"/>
</dbReference>
<dbReference type="Proteomes" id="UP000198542">
    <property type="component" value="Unassembled WGS sequence"/>
</dbReference>
<proteinExistence type="inferred from homology"/>
<feature type="transmembrane region" description="Helical" evidence="6">
    <location>
        <begin position="237"/>
        <end position="256"/>
    </location>
</feature>
<reference evidence="9" key="1">
    <citation type="submission" date="2016-10" db="EMBL/GenBank/DDBJ databases">
        <authorList>
            <person name="Varghese N."/>
            <person name="Submissions S."/>
        </authorList>
    </citation>
    <scope>NUCLEOTIDE SEQUENCE [LARGE SCALE GENOMIC DNA]</scope>
    <source>
        <strain evidence="9">BS3660</strain>
    </source>
</reference>
<feature type="transmembrane region" description="Helical" evidence="6">
    <location>
        <begin position="120"/>
        <end position="140"/>
    </location>
</feature>
<feature type="transmembrane region" description="Helical" evidence="6">
    <location>
        <begin position="206"/>
        <end position="225"/>
    </location>
</feature>
<evidence type="ECO:0000256" key="3">
    <source>
        <dbReference type="ARBA" id="ARBA00022692"/>
    </source>
</evidence>
<feature type="domain" description="EamA" evidence="7">
    <location>
        <begin position="57"/>
        <end position="191"/>
    </location>
</feature>
<evidence type="ECO:0000256" key="4">
    <source>
        <dbReference type="ARBA" id="ARBA00022989"/>
    </source>
</evidence>
<evidence type="ECO:0000259" key="7">
    <source>
        <dbReference type="Pfam" id="PF00892"/>
    </source>
</evidence>
<dbReference type="InterPro" id="IPR037185">
    <property type="entry name" value="EmrE-like"/>
</dbReference>
<feature type="transmembrane region" description="Helical" evidence="6">
    <location>
        <begin position="176"/>
        <end position="194"/>
    </location>
</feature>
<feature type="domain" description="EamA" evidence="7">
    <location>
        <begin position="208"/>
        <end position="347"/>
    </location>
</feature>